<comment type="caution">
    <text evidence="6">The sequence shown here is derived from an EMBL/GenBank/DDBJ whole genome shotgun (WGS) entry which is preliminary data.</text>
</comment>
<keyword evidence="7" id="KW-1185">Reference proteome</keyword>
<sequence>MPIFIRRLENTIPPPIVAFIAAIIMWTIAQLTLALTQVTGSDTSLTATNAYTANITIIRQIAIYGLLSLGMASAIAGVISFRQARTTVNPLKPESTSALVTSGMYKFSRNPMYLGMALALCAWAVYLASLCSMFGIVGFMLYMQRFQIAPEERALETIFGQEFIDYKKRVRPWV</sequence>
<feature type="transmembrane region" description="Helical" evidence="5">
    <location>
        <begin position="16"/>
        <end position="40"/>
    </location>
</feature>
<organism evidence="6 7">
    <name type="scientific">Shewanella sairae</name>
    <dbReference type="NCBI Taxonomy" id="190310"/>
    <lineage>
        <taxon>Bacteria</taxon>
        <taxon>Pseudomonadati</taxon>
        <taxon>Pseudomonadota</taxon>
        <taxon>Gammaproteobacteria</taxon>
        <taxon>Alteromonadales</taxon>
        <taxon>Shewanellaceae</taxon>
        <taxon>Shewanella</taxon>
    </lineage>
</organism>
<dbReference type="PANTHER" id="PTHR12714">
    <property type="entry name" value="PROTEIN-S ISOPRENYLCYSTEINE O-METHYLTRANSFERASE"/>
    <property type="match status" value="1"/>
</dbReference>
<dbReference type="Pfam" id="PF04191">
    <property type="entry name" value="PEMT"/>
    <property type="match status" value="1"/>
</dbReference>
<feature type="transmembrane region" description="Helical" evidence="5">
    <location>
        <begin position="112"/>
        <end position="143"/>
    </location>
</feature>
<evidence type="ECO:0000313" key="6">
    <source>
        <dbReference type="EMBL" id="GIU50353.1"/>
    </source>
</evidence>
<comment type="subcellular location">
    <subcellularLocation>
        <location evidence="1">Endomembrane system</location>
        <topology evidence="1">Multi-pass membrane protein</topology>
    </subcellularLocation>
</comment>
<evidence type="ECO:0000256" key="3">
    <source>
        <dbReference type="ARBA" id="ARBA00022989"/>
    </source>
</evidence>
<accession>A0ABQ4PPD1</accession>
<evidence type="ECO:0008006" key="8">
    <source>
        <dbReference type="Google" id="ProtNLM"/>
    </source>
</evidence>
<evidence type="ECO:0000256" key="5">
    <source>
        <dbReference type="SAM" id="Phobius"/>
    </source>
</evidence>
<dbReference type="Gene3D" id="1.20.120.1630">
    <property type="match status" value="1"/>
</dbReference>
<reference evidence="6" key="1">
    <citation type="submission" date="2021-05" db="EMBL/GenBank/DDBJ databases">
        <title>Molecular characterization for Shewanella algae harboring chromosomal blaOXA-55-like strains isolated from clinical and environment sample.</title>
        <authorList>
            <person name="Ohama Y."/>
            <person name="Aoki K."/>
            <person name="Harada S."/>
            <person name="Moriya K."/>
            <person name="Ishii Y."/>
            <person name="Tateda K."/>
        </authorList>
    </citation>
    <scope>NUCLEOTIDE SEQUENCE</scope>
    <source>
        <strain evidence="6">JCM 11563</strain>
    </source>
</reference>
<name>A0ABQ4PPD1_9GAMM</name>
<keyword evidence="4 5" id="KW-0472">Membrane</keyword>
<dbReference type="InterPro" id="IPR007318">
    <property type="entry name" value="Phopholipid_MeTrfase"/>
</dbReference>
<evidence type="ECO:0000256" key="4">
    <source>
        <dbReference type="ARBA" id="ARBA00023136"/>
    </source>
</evidence>
<keyword evidence="2 5" id="KW-0812">Transmembrane</keyword>
<proteinExistence type="predicted"/>
<feature type="transmembrane region" description="Helical" evidence="5">
    <location>
        <begin position="61"/>
        <end position="81"/>
    </location>
</feature>
<dbReference type="EMBL" id="BPEY01000084">
    <property type="protein sequence ID" value="GIU50353.1"/>
    <property type="molecule type" value="Genomic_DNA"/>
</dbReference>
<gene>
    <name evidence="6" type="ORF">TUM4438_36050</name>
</gene>
<dbReference type="PANTHER" id="PTHR12714:SF24">
    <property type="entry name" value="SLR1182 PROTEIN"/>
    <property type="match status" value="1"/>
</dbReference>
<dbReference type="Proteomes" id="UP000887104">
    <property type="component" value="Unassembled WGS sequence"/>
</dbReference>
<evidence type="ECO:0000313" key="7">
    <source>
        <dbReference type="Proteomes" id="UP000887104"/>
    </source>
</evidence>
<evidence type="ECO:0000256" key="1">
    <source>
        <dbReference type="ARBA" id="ARBA00004127"/>
    </source>
</evidence>
<protein>
    <recommendedName>
        <fullName evidence="8">Isoprenylcysteine carboxylmethyltransferase family protein</fullName>
    </recommendedName>
</protein>
<keyword evidence="3 5" id="KW-1133">Transmembrane helix</keyword>
<evidence type="ECO:0000256" key="2">
    <source>
        <dbReference type="ARBA" id="ARBA00022692"/>
    </source>
</evidence>